<protein>
    <recommendedName>
        <fullName evidence="1">Origin recognition complex subunit 3 N-terminal domain-containing protein</fullName>
    </recommendedName>
</protein>
<evidence type="ECO:0000259" key="1">
    <source>
        <dbReference type="Pfam" id="PF07034"/>
    </source>
</evidence>
<organism evidence="2 3">
    <name type="scientific">Parelaphostrongylus tenuis</name>
    <name type="common">Meningeal worm</name>
    <dbReference type="NCBI Taxonomy" id="148309"/>
    <lineage>
        <taxon>Eukaryota</taxon>
        <taxon>Metazoa</taxon>
        <taxon>Ecdysozoa</taxon>
        <taxon>Nematoda</taxon>
        <taxon>Chromadorea</taxon>
        <taxon>Rhabditida</taxon>
        <taxon>Rhabditina</taxon>
        <taxon>Rhabditomorpha</taxon>
        <taxon>Strongyloidea</taxon>
        <taxon>Metastrongylidae</taxon>
        <taxon>Parelaphostrongylus</taxon>
    </lineage>
</organism>
<proteinExistence type="predicted"/>
<gene>
    <name evidence="2" type="ORF">KIN20_003953</name>
</gene>
<dbReference type="Proteomes" id="UP001196413">
    <property type="component" value="Unassembled WGS sequence"/>
</dbReference>
<dbReference type="InterPro" id="IPR045667">
    <property type="entry name" value="ORC3_N"/>
</dbReference>
<evidence type="ECO:0000313" key="3">
    <source>
        <dbReference type="Proteomes" id="UP001196413"/>
    </source>
</evidence>
<dbReference type="EMBL" id="JAHQIW010000527">
    <property type="protein sequence ID" value="KAJ1348610.1"/>
    <property type="molecule type" value="Genomic_DNA"/>
</dbReference>
<sequence>MSPMSFSNGSCILSLDSLKAPSFPGVSKKSLKAVPLTHQLTVVDELAAIIDNTVKELVNDVLNQIANFFTTDDRVIQRENIFSQRYTIRKLKAGIVQCNVSDVGHLINGLLDRLQGTVCDPIVLKSGDMDIRGVVNRIRDCNGNRKPLVVVEQSESCNASLLNGLIYSLASIRSDTLILLCLSTKKTMLTSIVSRKCLSLLHARSFSFFTPEEVFDLLVPAVMINPQCTDLRFNPEFLIFLRSSFFRDNFSVSHMKKCLRFAFFRHHFTRSISDPRQETSDAFVREMDTYMGALNFLHTNLYSFSSSCGAVVRGALRRTRGRWFDLALMAHQAVHPSGVGEISYSRFIKLLKVVIPNMFNPYKPVRSIRTRNWIQSLKNMSHEEFSAVLLHPGIAVHNISLPPNIQNKDTETLVKLPEDKMTAIALKERMKEIIAAKQRNPYVKARQKAILDIENVLRSVLRPFSSFSNSSQFLVGEECIHSLAPNIVKDIEASLAMESASPLSIALHALLKQGRWKIVDLSKWGETFSVDASEQSLKATEDQIESMFFACVGQLEHMGIIKASKERETLSVVIAHHVLGQTVSCN</sequence>
<dbReference type="GO" id="GO:0003688">
    <property type="term" value="F:DNA replication origin binding"/>
    <property type="evidence" value="ECO:0007669"/>
    <property type="project" value="TreeGrafter"/>
</dbReference>
<dbReference type="PANTHER" id="PTHR12748:SF0">
    <property type="entry name" value="ORIGIN RECOGNITION COMPLEX SUBUNIT 3"/>
    <property type="match status" value="1"/>
</dbReference>
<dbReference type="GO" id="GO:0005664">
    <property type="term" value="C:nuclear origin of replication recognition complex"/>
    <property type="evidence" value="ECO:0007669"/>
    <property type="project" value="InterPro"/>
</dbReference>
<evidence type="ECO:0000313" key="2">
    <source>
        <dbReference type="EMBL" id="KAJ1348610.1"/>
    </source>
</evidence>
<dbReference type="GO" id="GO:0006270">
    <property type="term" value="P:DNA replication initiation"/>
    <property type="evidence" value="ECO:0007669"/>
    <property type="project" value="TreeGrafter"/>
</dbReference>
<dbReference type="AlphaFoldDB" id="A0AAD5QHQ0"/>
<dbReference type="GO" id="GO:0005656">
    <property type="term" value="C:nuclear pre-replicative complex"/>
    <property type="evidence" value="ECO:0007669"/>
    <property type="project" value="TreeGrafter"/>
</dbReference>
<accession>A0AAD5QHQ0</accession>
<reference evidence="2" key="1">
    <citation type="submission" date="2021-06" db="EMBL/GenBank/DDBJ databases">
        <title>Parelaphostrongylus tenuis whole genome reference sequence.</title>
        <authorList>
            <person name="Garwood T.J."/>
            <person name="Larsen P.A."/>
            <person name="Fountain-Jones N.M."/>
            <person name="Garbe J.R."/>
            <person name="Macchietto M.G."/>
            <person name="Kania S.A."/>
            <person name="Gerhold R.W."/>
            <person name="Richards J.E."/>
            <person name="Wolf T.M."/>
        </authorList>
    </citation>
    <scope>NUCLEOTIDE SEQUENCE</scope>
    <source>
        <strain evidence="2">MNPRO001-30</strain>
        <tissue evidence="2">Meninges</tissue>
    </source>
</reference>
<feature type="domain" description="Origin recognition complex subunit 3 N-terminal" evidence="1">
    <location>
        <begin position="142"/>
        <end position="272"/>
    </location>
</feature>
<name>A0AAD5QHQ0_PARTN</name>
<dbReference type="Pfam" id="PF07034">
    <property type="entry name" value="ORC3_N"/>
    <property type="match status" value="1"/>
</dbReference>
<dbReference type="GO" id="GO:0031261">
    <property type="term" value="C:DNA replication preinitiation complex"/>
    <property type="evidence" value="ECO:0007669"/>
    <property type="project" value="TreeGrafter"/>
</dbReference>
<comment type="caution">
    <text evidence="2">The sequence shown here is derived from an EMBL/GenBank/DDBJ whole genome shotgun (WGS) entry which is preliminary data.</text>
</comment>
<keyword evidence="3" id="KW-1185">Reference proteome</keyword>
<dbReference type="InterPro" id="IPR020795">
    <property type="entry name" value="ORC3"/>
</dbReference>
<dbReference type="PANTHER" id="PTHR12748">
    <property type="entry name" value="ORIGIN RECOGNITION COMPLEX SUBUNIT 3"/>
    <property type="match status" value="1"/>
</dbReference>